<dbReference type="PANTHER" id="PTHR42693">
    <property type="entry name" value="ARYLSULFATASE FAMILY MEMBER"/>
    <property type="match status" value="1"/>
</dbReference>
<keyword evidence="6 11" id="KW-0378">Hydrolase</keyword>
<accession>A0A6P1M113</accession>
<keyword evidence="4" id="KW-0479">Metal-binding</keyword>
<keyword evidence="12" id="KW-1185">Reference proteome</keyword>
<organism evidence="11 12">
    <name type="scientific">Tichowtungia aerotolerans</name>
    <dbReference type="NCBI Taxonomy" id="2697043"/>
    <lineage>
        <taxon>Bacteria</taxon>
        <taxon>Pseudomonadati</taxon>
        <taxon>Kiritimatiellota</taxon>
        <taxon>Tichowtungiia</taxon>
        <taxon>Tichowtungiales</taxon>
        <taxon>Tichowtungiaceae</taxon>
        <taxon>Tichowtungia</taxon>
    </lineage>
</organism>
<gene>
    <name evidence="11" type="ORF">GT409_03140</name>
</gene>
<dbReference type="Proteomes" id="UP000464954">
    <property type="component" value="Chromosome"/>
</dbReference>
<dbReference type="Pfam" id="PF00884">
    <property type="entry name" value="Sulfatase"/>
    <property type="match status" value="1"/>
</dbReference>
<sequence length="1691" mass="181657">MRVLAGVVFAAVFPAVAANWLGTQNRDWSNGGNWQGGSVPGSGDHAYVYLTPNDPEITAGSNVCKNVYLPAGWQNAGSATLTIDGGSLNAAYIYCGSSSTAHTGNLLVRGGSTELSGNLVVGQSMVGGDFTMTGGTLFCNALKIATDSNTVGAAYLYGGEAVCSVLKVGDQGTLDMGNGQLTITDSSARMAVRLLIDQGKITAYGGAGRIVFGSVGTDLVLTAKQLTELAQLPSPSDLTTQIDSGSSTQLSWTAGTGAVSHNLYFSTNASEIIHSNTAFVVNQTETVFDTPVLFANTVYYWRVDEVTGSATNRGDIWSFRTDNPGVNRPTLGVIRWDMYSGMAATQGQELGYLPGDSGFLAPEKWNWRAPFFCRYTNDVPWIDHAANGAIGPLWFNSEQEFSMTQEATEQEIAFAGTTGAKLDYWIFGTAPASAGGNGWGLTWNLDAFLESERRLEINYAMMFRLDSVDDWAEFDLAVDELVWHAKQPNYQTVMGDRPIIYLIHYKDLSVTLGDPADGSTVTNLAAAAQMMRDAFSVAGLPEPYLVATAVPAHSFNAGNWIDGAGFDAGNDYRGAYGGSPDPGTTFANMGDNIEPYWDLTRDNLSAGLIPAAPCGANSLPRDPHGLYNYDEPVPGDLTALMNRVMDYIVENPVECEANTFSMYSWNEHSEGGFLCPLMNTNGIYDLPDTRRLDEVGAAVNAYEPPTETALVFVREDGAVYRSLTTSFDPVFAFDLTAGTNVVVSAAADDHFLYGLLDNNAVVRADLLGGYFPNVQTIGSFSGVVGTLTGLDVKGGAVYAVDDAGRVYKNFSSTPEITLSGSGFVDFAAQSSVAFRGLYNNGGPYAWTRDQDNTYGNFSNNGGAAAISSESGDGYYVLRDDGFVYGPDAKVYQGNFSSNAVDITVVGSNDLYTVDDSGAVVSSLGGGGESTFGTLNAGASAFVAIDRIEFDVREQLTRVPNVIVILTDDHGYTDLGVHGIDANVDTPAMDTLVANGALMTSGYASAPQCAPSRAGLLTGQYQNRFGFRTNNDMPLTLDATLNAERLRDSGYATGFVGKWHVGLSDVEYPRPDSAYEPSQRGFTDYWTGKRSPYTVNYDLAGTSVSNQVVADARNRITVQGEAAEAFIGRHADEPFCLHLALFGPHIPRIDTNDVYYTAFPELDYPNYSSDLDDVRRQGLAMIKAIDDAVDGVMQKLRDLGIEEDTLVLFASDNGSNPKFWETVPGTETLDSWTGSENIPRRGEKGSLWEGGINVPMWVYWKGTIPGGQVVDDPVITLDFAATALKLASGSIPPEYDGVDLLPRLSGMTGSVERVEPLFWDYGDDGEGELAIRKGDWKMRRSGAGDYLFNLAVDPNEQTNLVFQCLEKQAELEVDLMAWQATLPPDGRAFMGDAGGDMVYINGAPEGTPVDARYLSPLQAYPSAIVSPGAPVDSDGDGMSDSDELAVGRNPTDAGDLAFEFNKPGEFRFHSEGDFEGWRTISVTDPSTTNGLLVGMAPGEGKIVHSALHFDGDDVPYILVRMRSAEGAAFRFYWAHTNENLFASSRLFYSTYNSNRIETLLIPLAGDPEWDGQTITQLRVNPVNILSDFEIDYICASSGNLDGDAFTDAQEVIAGTDAAMAESLFTLVPTAAGGLQWNGKAGRSYTVWQTPQLMPADWTVATNIGVLSSDQLIELSLPASPTSGFYRVEVAYP</sequence>
<feature type="signal peptide" evidence="9">
    <location>
        <begin position="1"/>
        <end position="17"/>
    </location>
</feature>
<evidence type="ECO:0000256" key="5">
    <source>
        <dbReference type="ARBA" id="ARBA00022729"/>
    </source>
</evidence>
<evidence type="ECO:0000313" key="11">
    <source>
        <dbReference type="EMBL" id="QHI68489.1"/>
    </source>
</evidence>
<dbReference type="Gene3D" id="2.60.40.10">
    <property type="entry name" value="Immunoglobulins"/>
    <property type="match status" value="1"/>
</dbReference>
<keyword evidence="11" id="KW-0808">Transferase</keyword>
<evidence type="ECO:0000313" key="12">
    <source>
        <dbReference type="Proteomes" id="UP000464954"/>
    </source>
</evidence>
<dbReference type="PROSITE" id="PS00149">
    <property type="entry name" value="SULFATASE_2"/>
    <property type="match status" value="1"/>
</dbReference>
<dbReference type="RefSeq" id="WP_160626861.1">
    <property type="nucleotide sequence ID" value="NZ_CP047593.1"/>
</dbReference>
<dbReference type="InterPro" id="IPR017850">
    <property type="entry name" value="Alkaline_phosphatase_core_sf"/>
</dbReference>
<dbReference type="InterPro" id="IPR050738">
    <property type="entry name" value="Sulfatase"/>
</dbReference>
<dbReference type="Gene3D" id="3.40.720.10">
    <property type="entry name" value="Alkaline Phosphatase, subunit A"/>
    <property type="match status" value="1"/>
</dbReference>
<dbReference type="GO" id="GO:0016740">
    <property type="term" value="F:transferase activity"/>
    <property type="evidence" value="ECO:0007669"/>
    <property type="project" value="UniProtKB-KW"/>
</dbReference>
<reference evidence="11 12" key="1">
    <citation type="submission" date="2020-01" db="EMBL/GenBank/DDBJ databases">
        <title>Ponticoccus aerotolerans gen. nov., sp. nov., an anaerobic bacterium and proposal of Ponticoccusceae fam. nov., Ponticoccusles ord. nov. and Ponticoccuse classis nov. in the phylum Kiritimatiellaeota.</title>
        <authorList>
            <person name="Zhou L.Y."/>
            <person name="Du Z.J."/>
        </authorList>
    </citation>
    <scope>NUCLEOTIDE SEQUENCE [LARGE SCALE GENOMIC DNA]</scope>
    <source>
        <strain evidence="11 12">S-5007</strain>
    </source>
</reference>
<dbReference type="SUPFAM" id="SSF53649">
    <property type="entry name" value="Alkaline phosphatase-like"/>
    <property type="match status" value="1"/>
</dbReference>
<evidence type="ECO:0000259" key="10">
    <source>
        <dbReference type="Pfam" id="PF00884"/>
    </source>
</evidence>
<feature type="domain" description="Sulfatase N-terminal" evidence="10">
    <location>
        <begin position="959"/>
        <end position="1288"/>
    </location>
</feature>
<keyword evidence="5 9" id="KW-0732">Signal</keyword>
<name>A0A6P1M113_9BACT</name>
<comment type="similarity">
    <text evidence="2">Belongs to the sulfatase family.</text>
</comment>
<dbReference type="InterPro" id="IPR013783">
    <property type="entry name" value="Ig-like_fold"/>
</dbReference>
<evidence type="ECO:0000256" key="1">
    <source>
        <dbReference type="ARBA" id="ARBA00004613"/>
    </source>
</evidence>
<protein>
    <submittedName>
        <fullName evidence="11">Sulfatase-like hydrolase/transferase</fullName>
    </submittedName>
</protein>
<dbReference type="EMBL" id="CP047593">
    <property type="protein sequence ID" value="QHI68489.1"/>
    <property type="molecule type" value="Genomic_DNA"/>
</dbReference>
<evidence type="ECO:0000256" key="3">
    <source>
        <dbReference type="ARBA" id="ARBA00022525"/>
    </source>
</evidence>
<keyword evidence="3" id="KW-0964">Secreted</keyword>
<keyword evidence="7" id="KW-0106">Calcium</keyword>
<dbReference type="GO" id="GO:0004065">
    <property type="term" value="F:arylsulfatase activity"/>
    <property type="evidence" value="ECO:0007669"/>
    <property type="project" value="TreeGrafter"/>
</dbReference>
<dbReference type="InterPro" id="IPR024607">
    <property type="entry name" value="Sulfatase_CS"/>
</dbReference>
<dbReference type="Gene3D" id="3.20.20.80">
    <property type="entry name" value="Glycosidases"/>
    <property type="match status" value="1"/>
</dbReference>
<proteinExistence type="inferred from homology"/>
<dbReference type="Gene3D" id="3.30.1120.10">
    <property type="match status" value="1"/>
</dbReference>
<feature type="chain" id="PRO_5026970819" evidence="9">
    <location>
        <begin position="18"/>
        <end position="1691"/>
    </location>
</feature>
<evidence type="ECO:0000256" key="4">
    <source>
        <dbReference type="ARBA" id="ARBA00022723"/>
    </source>
</evidence>
<dbReference type="InterPro" id="IPR059100">
    <property type="entry name" value="TSP3_bac"/>
</dbReference>
<dbReference type="KEGG" id="taer:GT409_03140"/>
<evidence type="ECO:0000256" key="2">
    <source>
        <dbReference type="ARBA" id="ARBA00008779"/>
    </source>
</evidence>
<dbReference type="GO" id="GO:0046872">
    <property type="term" value="F:metal ion binding"/>
    <property type="evidence" value="ECO:0007669"/>
    <property type="project" value="UniProtKB-KW"/>
</dbReference>
<evidence type="ECO:0000256" key="6">
    <source>
        <dbReference type="ARBA" id="ARBA00022801"/>
    </source>
</evidence>
<evidence type="ECO:0000256" key="8">
    <source>
        <dbReference type="SAM" id="MobiDB-lite"/>
    </source>
</evidence>
<feature type="region of interest" description="Disordered" evidence="8">
    <location>
        <begin position="1219"/>
        <end position="1241"/>
    </location>
</feature>
<comment type="subcellular location">
    <subcellularLocation>
        <location evidence="1">Secreted</location>
    </subcellularLocation>
</comment>
<evidence type="ECO:0000256" key="7">
    <source>
        <dbReference type="ARBA" id="ARBA00022837"/>
    </source>
</evidence>
<evidence type="ECO:0000256" key="9">
    <source>
        <dbReference type="SAM" id="SignalP"/>
    </source>
</evidence>
<dbReference type="InterPro" id="IPR000917">
    <property type="entry name" value="Sulfatase_N"/>
</dbReference>
<dbReference type="PANTHER" id="PTHR42693:SF53">
    <property type="entry name" value="ENDO-4-O-SULFATASE"/>
    <property type="match status" value="1"/>
</dbReference>
<dbReference type="Pfam" id="PF18884">
    <property type="entry name" value="TSP3_bac"/>
    <property type="match status" value="2"/>
</dbReference>